<dbReference type="Pfam" id="PF09388">
    <property type="entry name" value="SpoOE-like"/>
    <property type="match status" value="1"/>
</dbReference>
<organism evidence="1 2">
    <name type="scientific">Oceanobacillus locisalsi</name>
    <dbReference type="NCBI Taxonomy" id="546107"/>
    <lineage>
        <taxon>Bacteria</taxon>
        <taxon>Bacillati</taxon>
        <taxon>Bacillota</taxon>
        <taxon>Bacilli</taxon>
        <taxon>Bacillales</taxon>
        <taxon>Bacillaceae</taxon>
        <taxon>Oceanobacillus</taxon>
    </lineage>
</organism>
<comment type="caution">
    <text evidence="1">The sequence shown here is derived from an EMBL/GenBank/DDBJ whole genome shotgun (WGS) entry which is preliminary data.</text>
</comment>
<dbReference type="RefSeq" id="WP_379592956.1">
    <property type="nucleotide sequence ID" value="NZ_JBHTKK010000017.1"/>
</dbReference>
<gene>
    <name evidence="1" type="ORF">ACFQ19_13595</name>
</gene>
<proteinExistence type="predicted"/>
<dbReference type="EMBL" id="JBHTKK010000017">
    <property type="protein sequence ID" value="MFD1067051.1"/>
    <property type="molecule type" value="Genomic_DNA"/>
</dbReference>
<evidence type="ECO:0000313" key="1">
    <source>
        <dbReference type="EMBL" id="MFD1067051.1"/>
    </source>
</evidence>
<name>A0ABW3NHI2_9BACI</name>
<dbReference type="InterPro" id="IPR036638">
    <property type="entry name" value="HLH_DNA-bd_sf"/>
</dbReference>
<protein>
    <submittedName>
        <fullName evidence="1">Spo0E family sporulation regulatory protein-aspartic acid phosphatase</fullName>
    </submittedName>
</protein>
<dbReference type="Gene3D" id="4.10.280.10">
    <property type="entry name" value="Helix-loop-helix DNA-binding domain"/>
    <property type="match status" value="1"/>
</dbReference>
<evidence type="ECO:0000313" key="2">
    <source>
        <dbReference type="Proteomes" id="UP001597041"/>
    </source>
</evidence>
<sequence>MDKKTLFTEIEACRQEMLALSEEYGLDSESVLTKSEKLDALIYAYLKKPS</sequence>
<dbReference type="Proteomes" id="UP001597041">
    <property type="component" value="Unassembled WGS sequence"/>
</dbReference>
<accession>A0ABW3NHI2</accession>
<dbReference type="InterPro" id="IPR018540">
    <property type="entry name" value="Spo0E-like"/>
</dbReference>
<keyword evidence="2" id="KW-1185">Reference proteome</keyword>
<dbReference type="InterPro" id="IPR037208">
    <property type="entry name" value="Spo0E-like_sf"/>
</dbReference>
<dbReference type="SUPFAM" id="SSF140500">
    <property type="entry name" value="BAS1536-like"/>
    <property type="match status" value="1"/>
</dbReference>
<reference evidence="2" key="1">
    <citation type="journal article" date="2019" name="Int. J. Syst. Evol. Microbiol.">
        <title>The Global Catalogue of Microorganisms (GCM) 10K type strain sequencing project: providing services to taxonomists for standard genome sequencing and annotation.</title>
        <authorList>
            <consortium name="The Broad Institute Genomics Platform"/>
            <consortium name="The Broad Institute Genome Sequencing Center for Infectious Disease"/>
            <person name="Wu L."/>
            <person name="Ma J."/>
        </authorList>
    </citation>
    <scope>NUCLEOTIDE SEQUENCE [LARGE SCALE GENOMIC DNA]</scope>
    <source>
        <strain evidence="2">CCUG 56608</strain>
    </source>
</reference>